<gene>
    <name evidence="2" type="ORF">SAMN05216481_109196</name>
</gene>
<dbReference type="Gene3D" id="3.90.1570.10">
    <property type="entry name" value="tt1808, chain A"/>
    <property type="match status" value="1"/>
</dbReference>
<proteinExistence type="predicted"/>
<dbReference type="Proteomes" id="UP000199055">
    <property type="component" value="Unassembled WGS sequence"/>
</dbReference>
<dbReference type="EMBL" id="FOET01000009">
    <property type="protein sequence ID" value="SEQ53223.1"/>
    <property type="molecule type" value="Genomic_DNA"/>
</dbReference>
<sequence length="192" mass="21920">MTAEPLPDWFHPPPGGWTADDLDRLPPDAPRFELIDGALVMTSPRTSFHGQVMRRLSNAIELAAPHDLWVEFEMTIRLGKRQRPEPDILVVSGPPHDERTAYLPEEVVLVVEIVSEESAARDRETKPLKYAQAGIRHFWRVEKEDRKPVVHVYELDDTTGTYVPTGIHRDKLVLPVPFPMDIDLTTSYRAPR</sequence>
<keyword evidence="3" id="KW-1185">Reference proteome</keyword>
<dbReference type="PANTHER" id="PTHR35400:SF3">
    <property type="entry name" value="SLL1072 PROTEIN"/>
    <property type="match status" value="1"/>
</dbReference>
<reference evidence="2 3" key="1">
    <citation type="submission" date="2016-10" db="EMBL/GenBank/DDBJ databases">
        <authorList>
            <person name="de Groot N.N."/>
        </authorList>
    </citation>
    <scope>NUCLEOTIDE SEQUENCE [LARGE SCALE GENOMIC DNA]</scope>
    <source>
        <strain evidence="2 3">CGMCC 4.3519</strain>
    </source>
</reference>
<evidence type="ECO:0000313" key="2">
    <source>
        <dbReference type="EMBL" id="SEQ53223.1"/>
    </source>
</evidence>
<dbReference type="RefSeq" id="WP_093660679.1">
    <property type="nucleotide sequence ID" value="NZ_FOET01000009.1"/>
</dbReference>
<keyword evidence="2" id="KW-0255">Endonuclease</keyword>
<dbReference type="InterPro" id="IPR008538">
    <property type="entry name" value="Uma2"/>
</dbReference>
<dbReference type="Pfam" id="PF05685">
    <property type="entry name" value="Uma2"/>
    <property type="match status" value="1"/>
</dbReference>
<dbReference type="GO" id="GO:0004519">
    <property type="term" value="F:endonuclease activity"/>
    <property type="evidence" value="ECO:0007669"/>
    <property type="project" value="UniProtKB-KW"/>
</dbReference>
<keyword evidence="2" id="KW-0378">Hydrolase</keyword>
<dbReference type="STRING" id="403935.SAMN05216481_109196"/>
<dbReference type="SUPFAM" id="SSF52980">
    <property type="entry name" value="Restriction endonuclease-like"/>
    <property type="match status" value="1"/>
</dbReference>
<dbReference type="InterPro" id="IPR011335">
    <property type="entry name" value="Restrct_endonuc-II-like"/>
</dbReference>
<evidence type="ECO:0000313" key="3">
    <source>
        <dbReference type="Proteomes" id="UP000199055"/>
    </source>
</evidence>
<protein>
    <submittedName>
        <fullName evidence="2">Endonuclease, Uma2 family (Restriction endonuclease fold)</fullName>
    </submittedName>
</protein>
<name>A0A1H9GT79_9ACTN</name>
<evidence type="ECO:0000259" key="1">
    <source>
        <dbReference type="Pfam" id="PF05685"/>
    </source>
</evidence>
<dbReference type="CDD" id="cd06260">
    <property type="entry name" value="DUF820-like"/>
    <property type="match status" value="1"/>
</dbReference>
<dbReference type="PANTHER" id="PTHR35400">
    <property type="entry name" value="SLR1083 PROTEIN"/>
    <property type="match status" value="1"/>
</dbReference>
<keyword evidence="2" id="KW-0540">Nuclease</keyword>
<dbReference type="InterPro" id="IPR012296">
    <property type="entry name" value="Nuclease_put_TT1808"/>
</dbReference>
<accession>A0A1H9GT79</accession>
<organism evidence="2 3">
    <name type="scientific">Streptomyces radiopugnans</name>
    <dbReference type="NCBI Taxonomy" id="403935"/>
    <lineage>
        <taxon>Bacteria</taxon>
        <taxon>Bacillati</taxon>
        <taxon>Actinomycetota</taxon>
        <taxon>Actinomycetes</taxon>
        <taxon>Kitasatosporales</taxon>
        <taxon>Streptomycetaceae</taxon>
        <taxon>Streptomyces</taxon>
    </lineage>
</organism>
<dbReference type="AlphaFoldDB" id="A0A1H9GT79"/>
<feature type="domain" description="Putative restriction endonuclease" evidence="1">
    <location>
        <begin position="20"/>
        <end position="185"/>
    </location>
</feature>